<keyword evidence="4" id="KW-1185">Reference proteome</keyword>
<dbReference type="EMBL" id="JAGHQM010000325">
    <property type="protein sequence ID" value="KAH0562569.1"/>
    <property type="molecule type" value="Genomic_DNA"/>
</dbReference>
<organism evidence="3 4">
    <name type="scientific">Trichoglossum hirsutum</name>
    <dbReference type="NCBI Taxonomy" id="265104"/>
    <lineage>
        <taxon>Eukaryota</taxon>
        <taxon>Fungi</taxon>
        <taxon>Dikarya</taxon>
        <taxon>Ascomycota</taxon>
        <taxon>Pezizomycotina</taxon>
        <taxon>Geoglossomycetes</taxon>
        <taxon>Geoglossales</taxon>
        <taxon>Geoglossaceae</taxon>
        <taxon>Trichoglossum</taxon>
    </lineage>
</organism>
<feature type="compositionally biased region" description="Basic and acidic residues" evidence="2">
    <location>
        <begin position="651"/>
        <end position="660"/>
    </location>
</feature>
<dbReference type="AlphaFoldDB" id="A0A9P8RRU1"/>
<feature type="region of interest" description="Disordered" evidence="2">
    <location>
        <begin position="603"/>
        <end position="683"/>
    </location>
</feature>
<comment type="caution">
    <text evidence="3">The sequence shown here is derived from an EMBL/GenBank/DDBJ whole genome shotgun (WGS) entry which is preliminary data.</text>
</comment>
<feature type="coiled-coil region" evidence="1">
    <location>
        <begin position="396"/>
        <end position="430"/>
    </location>
</feature>
<dbReference type="GO" id="GO:0016579">
    <property type="term" value="P:protein deubiquitination"/>
    <property type="evidence" value="ECO:0007669"/>
    <property type="project" value="TreeGrafter"/>
</dbReference>
<keyword evidence="1" id="KW-0175">Coiled coil</keyword>
<accession>A0A9P8RRU1</accession>
<dbReference type="PANTHER" id="PTHR39597:SF1">
    <property type="entry name" value="UBA DOMAIN-CONTAINING PROTEIN RUP1"/>
    <property type="match status" value="1"/>
</dbReference>
<evidence type="ECO:0000313" key="3">
    <source>
        <dbReference type="EMBL" id="KAH0562569.1"/>
    </source>
</evidence>
<evidence type="ECO:0008006" key="5">
    <source>
        <dbReference type="Google" id="ProtNLM"/>
    </source>
</evidence>
<proteinExistence type="predicted"/>
<evidence type="ECO:0000256" key="1">
    <source>
        <dbReference type="SAM" id="Coils"/>
    </source>
</evidence>
<sequence length="768" mass="84883">MDADPSMSLSPEDRENAEIKRALDLSRSEMTPQESGVTHFGPATRVHYDNSEWALTTVRSGAQEIYPNPEPVDRRRKAGEPAFLKPSPSAHMLASFVTILHSIPLARQALLCPGHLLPDYGHNDEWWDGTPIKMPRVVLLDDGLRVDRDEDEVIFETQRLLAFLTKTTRAYGSAEALANIEGVSSQNLDTIIGEFLDRWYTVARRLAPHDNLPEIFRTIAISYPDFEDGDRKVQPVFLLRLDVDENQTLYDVIDDALWADVDEDREETFFEQAGEVFSISLNGPSGSQNGIGIRIPAALYLDRYMESSKSLAKEMRLKKAEMKRKIQEMERLEARLTEAHSSNVQGGPFDPRILLQAAVAQLTTPKPPPQVNGVSLGDAESAFSSQQHQSNNADIAQKLKKIYETVLEKLKALDEQKEMARESLQELCTLLTQPSDDPEKSPTLRYTLRGVTTLPHITYVLLPISEGETGNTPDAISRGHQWWKVNFSTDARSTSNANSYYVSSSTGASAPTGGDWDVTDDQAWGGDGRVAVERATTAYSGSSTSWAQKVPEVQVLKAAREESRSVVLVYASDRAMNISFPPLPPALEKFVEIDNAAFAAELGASQQPATSDHRSPKRKASWGEEEMTPWGGETPTSRARTGGEPSSELTQEVKDADDPHFAIPTDRAQRHSPPPLPAPRNTKGGKLFGSIDEHAVVEVVNPQEHDNGYTSEQPEMTERSHLSPVARAFKPVTNIVTINLSERGGDGLMGDIDGNAERVEFAQDVTMM</sequence>
<feature type="region of interest" description="Disordered" evidence="2">
    <location>
        <begin position="1"/>
        <end position="43"/>
    </location>
</feature>
<dbReference type="InterPro" id="IPR055335">
    <property type="entry name" value="Ucp6/RUP1"/>
</dbReference>
<dbReference type="GO" id="GO:0005634">
    <property type="term" value="C:nucleus"/>
    <property type="evidence" value="ECO:0007669"/>
    <property type="project" value="TreeGrafter"/>
</dbReference>
<evidence type="ECO:0000256" key="2">
    <source>
        <dbReference type="SAM" id="MobiDB-lite"/>
    </source>
</evidence>
<evidence type="ECO:0000313" key="4">
    <source>
        <dbReference type="Proteomes" id="UP000750711"/>
    </source>
</evidence>
<name>A0A9P8RRU1_9PEZI</name>
<gene>
    <name evidence="3" type="ORF">GP486_002753</name>
</gene>
<feature type="compositionally biased region" description="Basic and acidic residues" evidence="2">
    <location>
        <begin position="11"/>
        <end position="27"/>
    </location>
</feature>
<dbReference type="Proteomes" id="UP000750711">
    <property type="component" value="Unassembled WGS sequence"/>
</dbReference>
<protein>
    <recommendedName>
        <fullName evidence="5">Ubiquitin interaction motif protein</fullName>
    </recommendedName>
</protein>
<dbReference type="GO" id="GO:0005829">
    <property type="term" value="C:cytosol"/>
    <property type="evidence" value="ECO:0007669"/>
    <property type="project" value="TreeGrafter"/>
</dbReference>
<dbReference type="PANTHER" id="PTHR39597">
    <property type="entry name" value="UBA DOMAIN-CONTAINING PROTEIN RUP1"/>
    <property type="match status" value="1"/>
</dbReference>
<reference evidence="3" key="1">
    <citation type="submission" date="2021-03" db="EMBL/GenBank/DDBJ databases">
        <title>Comparative genomics and phylogenomic investigation of the class Geoglossomycetes provide insights into ecological specialization and systematics.</title>
        <authorList>
            <person name="Melie T."/>
            <person name="Pirro S."/>
            <person name="Miller A.N."/>
            <person name="Quandt A."/>
        </authorList>
    </citation>
    <scope>NUCLEOTIDE SEQUENCE</scope>
    <source>
        <strain evidence="3">CAQ_001_2017</strain>
    </source>
</reference>
<feature type="coiled-coil region" evidence="1">
    <location>
        <begin position="305"/>
        <end position="342"/>
    </location>
</feature>